<dbReference type="AlphaFoldDB" id="A0A0D8B7Z4"/>
<comment type="caution">
    <text evidence="1">The sequence shown here is derived from an EMBL/GenBank/DDBJ whole genome shotgun (WGS) entry which is preliminary data.</text>
</comment>
<organism evidence="1 2">
    <name type="scientific">Frankia torreyi</name>
    <dbReference type="NCBI Taxonomy" id="1856"/>
    <lineage>
        <taxon>Bacteria</taxon>
        <taxon>Bacillati</taxon>
        <taxon>Actinomycetota</taxon>
        <taxon>Actinomycetes</taxon>
        <taxon>Frankiales</taxon>
        <taxon>Frankiaceae</taxon>
        <taxon>Frankia</taxon>
    </lineage>
</organism>
<name>A0A0D8B7Z4_9ACTN</name>
<keyword evidence="2" id="KW-1185">Reference proteome</keyword>
<protein>
    <submittedName>
        <fullName evidence="1">Uncharacterized protein</fullName>
    </submittedName>
</protein>
<reference evidence="1 2" key="2">
    <citation type="journal article" date="2016" name="Genome Announc.">
        <title>Permanent Draft Genome Sequences for Two Variants of Frankia sp. Strain CpI1, the First Frankia Strain Isolated from Root Nodules of Comptonia peregrina.</title>
        <authorList>
            <person name="Oshone R."/>
            <person name="Hurst S.G.IV."/>
            <person name="Abebe-Akele F."/>
            <person name="Simpson S."/>
            <person name="Morris K."/>
            <person name="Thomas W.K."/>
            <person name="Tisa L.S."/>
        </authorList>
    </citation>
    <scope>NUCLEOTIDE SEQUENCE [LARGE SCALE GENOMIC DNA]</scope>
    <source>
        <strain evidence="2">CpI1-S</strain>
    </source>
</reference>
<evidence type="ECO:0000313" key="2">
    <source>
        <dbReference type="Proteomes" id="UP000032545"/>
    </source>
</evidence>
<dbReference type="EMBL" id="JYFN01000067">
    <property type="protein sequence ID" value="KJE20205.1"/>
    <property type="molecule type" value="Genomic_DNA"/>
</dbReference>
<evidence type="ECO:0000313" key="1">
    <source>
        <dbReference type="EMBL" id="KJE20205.1"/>
    </source>
</evidence>
<sequence>MPVFYARPHPGDSTLGVDPALASWDRAGSPGQARSAAFIDGVYAAVAENVRATSGPLALRLDVGLADTVPLYALNDLDNYLFPLVPKLTERTGRAFASVWATKRHAATSSVGVGAAVPVDDPCGTYTFEVTTTASADTTAFKEQVRDQITAASPLSGRGVALQLAFVVGPRRAWPNLWKATIDALGSILGRDDGAREWNARDGRIIDLGLHCAVDPAAGDGVTIAIRASAIGEEVTA</sequence>
<gene>
    <name evidence="1" type="ORF">FF36_05482</name>
</gene>
<dbReference type="PATRIC" id="fig|1502723.3.peg.5900"/>
<accession>A0A0D8B7Z4</accession>
<proteinExistence type="predicted"/>
<reference evidence="2" key="1">
    <citation type="submission" date="2015-02" db="EMBL/GenBank/DDBJ databases">
        <title>Draft Genome of Frankia sp. CpI1-S.</title>
        <authorList>
            <person name="Oshone R.T."/>
            <person name="Ngom M."/>
            <person name="Ghodhbane-Gtari F."/>
            <person name="Gtari M."/>
            <person name="Morris K."/>
            <person name="Thomas K."/>
            <person name="Sen A."/>
            <person name="Tisa L.S."/>
        </authorList>
    </citation>
    <scope>NUCLEOTIDE SEQUENCE [LARGE SCALE GENOMIC DNA]</scope>
    <source>
        <strain evidence="2">CpI1-S</strain>
    </source>
</reference>
<dbReference type="Proteomes" id="UP000032545">
    <property type="component" value="Unassembled WGS sequence"/>
</dbReference>